<gene>
    <name evidence="10" type="primary">lpxH</name>
    <name evidence="12" type="ORF">DFR37_11210</name>
</gene>
<keyword evidence="6 10" id="KW-0378">Hydrolase</keyword>
<dbReference type="PANTHER" id="PTHR34990">
    <property type="entry name" value="UDP-2,3-DIACYLGLUCOSAMINE HYDROLASE-RELATED"/>
    <property type="match status" value="1"/>
</dbReference>
<evidence type="ECO:0000256" key="5">
    <source>
        <dbReference type="ARBA" id="ARBA00022723"/>
    </source>
</evidence>
<evidence type="ECO:0000256" key="4">
    <source>
        <dbReference type="ARBA" id="ARBA00022556"/>
    </source>
</evidence>
<feature type="binding site" evidence="10">
    <location>
        <position position="57"/>
    </location>
    <ligand>
        <name>Mn(2+)</name>
        <dbReference type="ChEBI" id="CHEBI:29035"/>
        <label>1</label>
    </ligand>
</feature>
<dbReference type="GO" id="GO:0019897">
    <property type="term" value="C:extrinsic component of plasma membrane"/>
    <property type="evidence" value="ECO:0007669"/>
    <property type="project" value="UniProtKB-UniRule"/>
</dbReference>
<keyword evidence="3 10" id="KW-0997">Cell inner membrane</keyword>
<keyword evidence="2 10" id="KW-0444">Lipid biosynthesis</keyword>
<comment type="catalytic activity">
    <reaction evidence="10">
        <text>UDP-2-N,3-O-bis[(3R)-3-hydroxytetradecanoyl]-alpha-D-glucosamine + H2O = 2-N,3-O-bis[(3R)-3-hydroxytetradecanoyl]-alpha-D-glucosaminyl 1-phosphate + UMP + 2 H(+)</text>
        <dbReference type="Rhea" id="RHEA:25213"/>
        <dbReference type="ChEBI" id="CHEBI:15377"/>
        <dbReference type="ChEBI" id="CHEBI:15378"/>
        <dbReference type="ChEBI" id="CHEBI:57865"/>
        <dbReference type="ChEBI" id="CHEBI:57957"/>
        <dbReference type="ChEBI" id="CHEBI:78847"/>
        <dbReference type="EC" id="3.6.1.54"/>
    </reaction>
</comment>
<keyword evidence="13" id="KW-1185">Reference proteome</keyword>
<dbReference type="EC" id="3.6.1.54" evidence="10"/>
<evidence type="ECO:0000256" key="6">
    <source>
        <dbReference type="ARBA" id="ARBA00022801"/>
    </source>
</evidence>
<dbReference type="InterPro" id="IPR004843">
    <property type="entry name" value="Calcineurin-like_PHP"/>
</dbReference>
<dbReference type="InterPro" id="IPR010138">
    <property type="entry name" value="UDP-diacylglucosamine_Hdrlase"/>
</dbReference>
<feature type="binding site" evidence="10">
    <location>
        <position position="214"/>
    </location>
    <ligand>
        <name>substrate</name>
    </ligand>
</feature>
<feature type="binding site" evidence="10">
    <location>
        <position position="98"/>
    </location>
    <ligand>
        <name>Mn(2+)</name>
        <dbReference type="ChEBI" id="CHEBI:29035"/>
        <label>2</label>
    </ligand>
</feature>
<evidence type="ECO:0000256" key="9">
    <source>
        <dbReference type="ARBA" id="ARBA00023211"/>
    </source>
</evidence>
<dbReference type="GO" id="GO:0030145">
    <property type="term" value="F:manganese ion binding"/>
    <property type="evidence" value="ECO:0007669"/>
    <property type="project" value="UniProtKB-UniRule"/>
</dbReference>
<dbReference type="SUPFAM" id="SSF56300">
    <property type="entry name" value="Metallo-dependent phosphatases"/>
    <property type="match status" value="1"/>
</dbReference>
<comment type="cofactor">
    <cofactor evidence="10">
        <name>Mn(2+)</name>
        <dbReference type="ChEBI" id="CHEBI:29035"/>
    </cofactor>
    <text evidence="10">Binds 2 Mn(2+) ions per subunit in a binuclear metal center.</text>
</comment>
<evidence type="ECO:0000256" key="3">
    <source>
        <dbReference type="ARBA" id="ARBA00022519"/>
    </source>
</evidence>
<evidence type="ECO:0000313" key="13">
    <source>
        <dbReference type="Proteomes" id="UP000253628"/>
    </source>
</evidence>
<feature type="binding site" evidence="10">
    <location>
        <position position="186"/>
    </location>
    <ligand>
        <name>substrate</name>
    </ligand>
</feature>
<evidence type="ECO:0000313" key="12">
    <source>
        <dbReference type="EMBL" id="RBP36431.1"/>
    </source>
</evidence>
<dbReference type="CDD" id="cd07398">
    <property type="entry name" value="MPP_YbbF-LpxH"/>
    <property type="match status" value="1"/>
</dbReference>
<keyword evidence="9 10" id="KW-0464">Manganese</keyword>
<comment type="function">
    <text evidence="10">Hydrolyzes the pyrophosphate bond of UDP-2,3-diacylglucosamine to yield 2,3-diacylglucosamine 1-phosphate (lipid X) and UMP by catalyzing the attack of water at the alpha-P atom. Involved in the biosynthesis of lipid A, a phosphorylated glycolipid that anchors the lipopolysaccharide to the outer membrane of the cell.</text>
</comment>
<evidence type="ECO:0000256" key="2">
    <source>
        <dbReference type="ARBA" id="ARBA00022516"/>
    </source>
</evidence>
<dbReference type="PANTHER" id="PTHR34990:SF1">
    <property type="entry name" value="UDP-2,3-DIACYLGLUCOSAMINE HYDROLASE"/>
    <property type="match status" value="1"/>
</dbReference>
<dbReference type="GO" id="GO:0005737">
    <property type="term" value="C:cytoplasm"/>
    <property type="evidence" value="ECO:0007669"/>
    <property type="project" value="InterPro"/>
</dbReference>
<feature type="binding site" evidence="10">
    <location>
        <position position="216"/>
    </location>
    <ligand>
        <name>Mn(2+)</name>
        <dbReference type="ChEBI" id="CHEBI:29035"/>
        <label>1</label>
    </ligand>
</feature>
<feature type="binding site" evidence="10">
    <location>
        <position position="26"/>
    </location>
    <ligand>
        <name>Mn(2+)</name>
        <dbReference type="ChEBI" id="CHEBI:29035"/>
        <label>1</label>
    </ligand>
</feature>
<dbReference type="NCBIfam" id="NF003743">
    <property type="entry name" value="PRK05340.1"/>
    <property type="match status" value="1"/>
</dbReference>
<feature type="binding site" evidence="10">
    <location>
        <position position="214"/>
    </location>
    <ligand>
        <name>Mn(2+)</name>
        <dbReference type="ChEBI" id="CHEBI:29035"/>
        <label>2</label>
    </ligand>
</feature>
<dbReference type="Pfam" id="PF00149">
    <property type="entry name" value="Metallophos"/>
    <property type="match status" value="1"/>
</dbReference>
<proteinExistence type="inferred from homology"/>
<feature type="binding site" evidence="10">
    <location>
        <position position="179"/>
    </location>
    <ligand>
        <name>substrate</name>
    </ligand>
</feature>
<dbReference type="UniPathway" id="UPA00359">
    <property type="reaction ID" value="UER00480"/>
</dbReference>
<evidence type="ECO:0000259" key="11">
    <source>
        <dbReference type="Pfam" id="PF00149"/>
    </source>
</evidence>
<feature type="binding site" evidence="10">
    <location>
        <position position="183"/>
    </location>
    <ligand>
        <name>substrate</name>
    </ligand>
</feature>
<dbReference type="AlphaFoldDB" id="A0A366H4A7"/>
<organism evidence="12 13">
    <name type="scientific">Eoetvoesiella caeni</name>
    <dbReference type="NCBI Taxonomy" id="645616"/>
    <lineage>
        <taxon>Bacteria</taxon>
        <taxon>Pseudomonadati</taxon>
        <taxon>Pseudomonadota</taxon>
        <taxon>Betaproteobacteria</taxon>
        <taxon>Burkholderiales</taxon>
        <taxon>Alcaligenaceae</taxon>
        <taxon>Eoetvoesiella</taxon>
    </lineage>
</organism>
<dbReference type="NCBIfam" id="TIGR01854">
    <property type="entry name" value="lipid_A_lpxH"/>
    <property type="match status" value="1"/>
</dbReference>
<feature type="binding site" evidence="10">
    <location>
        <position position="141"/>
    </location>
    <ligand>
        <name>substrate</name>
    </ligand>
</feature>
<dbReference type="HAMAP" id="MF_00575">
    <property type="entry name" value="LpxH"/>
    <property type="match status" value="1"/>
</dbReference>
<dbReference type="Gene3D" id="3.60.21.10">
    <property type="match status" value="1"/>
</dbReference>
<comment type="pathway">
    <text evidence="10">Glycolipid biosynthesis; lipid IV(A) biosynthesis; lipid IV(A) from (3R)-3-hydroxytetradecanoyl-[acyl-carrier-protein] and UDP-N-acetyl-alpha-D-glucosamine: step 4/6.</text>
</comment>
<keyword evidence="7 10" id="KW-0443">Lipid metabolism</keyword>
<comment type="subcellular location">
    <subcellularLocation>
        <location evidence="10">Cell inner membrane</location>
        <topology evidence="10">Peripheral membrane protein</topology>
        <orientation evidence="10">Cytoplasmic side</orientation>
    </subcellularLocation>
</comment>
<evidence type="ECO:0000256" key="8">
    <source>
        <dbReference type="ARBA" id="ARBA00023136"/>
    </source>
</evidence>
<feature type="binding site" evidence="10">
    <location>
        <position position="57"/>
    </location>
    <ligand>
        <name>Mn(2+)</name>
        <dbReference type="ChEBI" id="CHEBI:29035"/>
        <label>2</label>
    </ligand>
</feature>
<feature type="binding site" evidence="10">
    <location>
        <position position="133"/>
    </location>
    <ligand>
        <name>Mn(2+)</name>
        <dbReference type="ChEBI" id="CHEBI:29035"/>
        <label>2</label>
    </ligand>
</feature>
<dbReference type="GO" id="GO:0008758">
    <property type="term" value="F:UDP-2,3-diacylglucosamine hydrolase activity"/>
    <property type="evidence" value="ECO:0007669"/>
    <property type="project" value="UniProtKB-UniRule"/>
</dbReference>
<dbReference type="InterPro" id="IPR029052">
    <property type="entry name" value="Metallo-depent_PP-like"/>
</dbReference>
<keyword evidence="8 10" id="KW-0472">Membrane</keyword>
<feature type="binding site" evidence="10">
    <location>
        <begin position="98"/>
        <end position="99"/>
    </location>
    <ligand>
        <name>substrate</name>
    </ligand>
</feature>
<reference evidence="12 13" key="1">
    <citation type="submission" date="2018-06" db="EMBL/GenBank/DDBJ databases">
        <title>Genomic Encyclopedia of Type Strains, Phase IV (KMG-IV): sequencing the most valuable type-strain genomes for metagenomic binning, comparative biology and taxonomic classification.</title>
        <authorList>
            <person name="Goeker M."/>
        </authorList>
    </citation>
    <scope>NUCLEOTIDE SEQUENCE [LARGE SCALE GENOMIC DNA]</scope>
    <source>
        <strain evidence="12 13">DSM 25520</strain>
    </source>
</reference>
<sequence length="263" mass="29410">MSSSKKQRSLNKIALPGTVWLASDIHLGPQAPNTQNAFHAFLEQAARQADALVLCGDIFDAWVGDDMAIDAPPPWLAASIEKLRQTASAIPLWLGRGNRDFLIGPRLAQHLGAHLLPDALCLQTDAGDILLSHGDEYCIDDAGYQRFRRIVRTPWVQRLYLSLSLARRTRIADCARRRSMASNQRKATEIMDVAQRSIEQAFRQTSLALMVHGHTHRPGKHLLQVDGRACTRYVLPDWDYDHGQPARGGWMAIDRNGITLHRA</sequence>
<dbReference type="GO" id="GO:0009245">
    <property type="term" value="P:lipid A biosynthetic process"/>
    <property type="evidence" value="ECO:0007669"/>
    <property type="project" value="UniProtKB-UniRule"/>
</dbReference>
<evidence type="ECO:0000256" key="7">
    <source>
        <dbReference type="ARBA" id="ARBA00023098"/>
    </source>
</evidence>
<protein>
    <recommendedName>
        <fullName evidence="10">UDP-2,3-diacylglucosamine hydrolase</fullName>
        <ecNumber evidence="10">3.6.1.54</ecNumber>
    </recommendedName>
    <alternativeName>
        <fullName evidence="10">UDP-2,3-diacylglucosamine diphosphatase</fullName>
    </alternativeName>
</protein>
<feature type="domain" description="Calcineurin-like phosphoesterase" evidence="11">
    <location>
        <begin position="18"/>
        <end position="218"/>
    </location>
</feature>
<dbReference type="Proteomes" id="UP000253628">
    <property type="component" value="Unassembled WGS sequence"/>
</dbReference>
<evidence type="ECO:0000256" key="10">
    <source>
        <dbReference type="HAMAP-Rule" id="MF_00575"/>
    </source>
</evidence>
<keyword evidence="4 10" id="KW-0441">Lipid A biosynthesis</keyword>
<dbReference type="InterPro" id="IPR043461">
    <property type="entry name" value="LpxH-like"/>
</dbReference>
<dbReference type="EMBL" id="QNRQ01000012">
    <property type="protein sequence ID" value="RBP36431.1"/>
    <property type="molecule type" value="Genomic_DNA"/>
</dbReference>
<evidence type="ECO:0000256" key="1">
    <source>
        <dbReference type="ARBA" id="ARBA00022475"/>
    </source>
</evidence>
<keyword evidence="5 10" id="KW-0479">Metal-binding</keyword>
<comment type="caution">
    <text evidence="12">The sequence shown here is derived from an EMBL/GenBank/DDBJ whole genome shotgun (WGS) entry which is preliminary data.</text>
</comment>
<name>A0A366H4A7_9BURK</name>
<feature type="binding site" evidence="10">
    <location>
        <position position="24"/>
    </location>
    <ligand>
        <name>Mn(2+)</name>
        <dbReference type="ChEBI" id="CHEBI:29035"/>
        <label>1</label>
    </ligand>
</feature>
<keyword evidence="1 10" id="KW-1003">Cell membrane</keyword>
<accession>A0A366H4A7</accession>
<comment type="similarity">
    <text evidence="10">Belongs to the LpxH family.</text>
</comment>